<reference evidence="1 2" key="1">
    <citation type="submission" date="2018-07" db="EMBL/GenBank/DDBJ databases">
        <title>Genomic Encyclopedia of Type Strains, Phase IV (KMG-IV): sequencing the most valuable type-strain genomes for metagenomic binning, comparative biology and taxonomic classification.</title>
        <authorList>
            <person name="Goeker M."/>
        </authorList>
    </citation>
    <scope>NUCLEOTIDE SEQUENCE [LARGE SCALE GENOMIC DNA]</scope>
    <source>
        <strain evidence="1 2">DSM 44290</strain>
    </source>
</reference>
<dbReference type="EMBL" id="QQBC01000015">
    <property type="protein sequence ID" value="RDI60440.1"/>
    <property type="molecule type" value="Genomic_DNA"/>
</dbReference>
<accession>A0A370HQ42</accession>
<dbReference type="AlphaFoldDB" id="A0A370HQ42"/>
<comment type="caution">
    <text evidence="1">The sequence shown here is derived from an EMBL/GenBank/DDBJ whole genome shotgun (WGS) entry which is preliminary data.</text>
</comment>
<proteinExistence type="predicted"/>
<evidence type="ECO:0000313" key="1">
    <source>
        <dbReference type="EMBL" id="RDI60440.1"/>
    </source>
</evidence>
<sequence length="29" mass="3258">MIAIVVMGIANRAPMINQRERMIACDSRP</sequence>
<gene>
    <name evidence="1" type="ORF">DFR76_11570</name>
</gene>
<protein>
    <submittedName>
        <fullName evidence="1">Uncharacterized protein</fullName>
    </submittedName>
</protein>
<dbReference type="Proteomes" id="UP000254869">
    <property type="component" value="Unassembled WGS sequence"/>
</dbReference>
<organism evidence="1 2">
    <name type="scientific">Nocardia pseudobrasiliensis</name>
    <dbReference type="NCBI Taxonomy" id="45979"/>
    <lineage>
        <taxon>Bacteria</taxon>
        <taxon>Bacillati</taxon>
        <taxon>Actinomycetota</taxon>
        <taxon>Actinomycetes</taxon>
        <taxon>Mycobacteriales</taxon>
        <taxon>Nocardiaceae</taxon>
        <taxon>Nocardia</taxon>
    </lineage>
</organism>
<evidence type="ECO:0000313" key="2">
    <source>
        <dbReference type="Proteomes" id="UP000254869"/>
    </source>
</evidence>
<name>A0A370HQ42_9NOCA</name>
<keyword evidence="2" id="KW-1185">Reference proteome</keyword>